<gene>
    <name evidence="1" type="ORF">EF384_04350</name>
</gene>
<evidence type="ECO:0000313" key="1">
    <source>
        <dbReference type="EMBL" id="RPA60682.1"/>
    </source>
</evidence>
<dbReference type="EMBL" id="RKMG01000010">
    <property type="protein sequence ID" value="RPA60682.1"/>
    <property type="molecule type" value="Genomic_DNA"/>
</dbReference>
<evidence type="ECO:0008006" key="3">
    <source>
        <dbReference type="Google" id="ProtNLM"/>
    </source>
</evidence>
<organism evidence="1 2">
    <name type="scientific">Aerococcus agrisoli</name>
    <dbReference type="NCBI Taxonomy" id="2487350"/>
    <lineage>
        <taxon>Bacteria</taxon>
        <taxon>Bacillati</taxon>
        <taxon>Bacillota</taxon>
        <taxon>Bacilli</taxon>
        <taxon>Lactobacillales</taxon>
        <taxon>Aerococcaceae</taxon>
        <taxon>Aerococcus</taxon>
    </lineage>
</organism>
<name>A0A3N4GD23_9LACT</name>
<accession>A0A3N4GD23</accession>
<dbReference type="OrthoDB" id="9794575at2"/>
<dbReference type="SUPFAM" id="SSF53756">
    <property type="entry name" value="UDP-Glycosyltransferase/glycogen phosphorylase"/>
    <property type="match status" value="1"/>
</dbReference>
<dbReference type="RefSeq" id="WP_123779763.1">
    <property type="nucleotide sequence ID" value="NZ_RKMG01000010.1"/>
</dbReference>
<dbReference type="Proteomes" id="UP000273977">
    <property type="component" value="Unassembled WGS sequence"/>
</dbReference>
<reference evidence="1 2" key="1">
    <citation type="submission" date="2018-11" db="EMBL/GenBank/DDBJ databases">
        <title>Aerococcus sp. SJQ22, whole genome shotgun sequence.</title>
        <authorList>
            <person name="Sun L."/>
            <person name="Gao X."/>
            <person name="Chen W."/>
            <person name="Huang K."/>
        </authorList>
    </citation>
    <scope>NUCLEOTIDE SEQUENCE [LARGE SCALE GENOMIC DNA]</scope>
    <source>
        <strain evidence="1 2">SJQ22</strain>
    </source>
</reference>
<keyword evidence="2" id="KW-1185">Reference proteome</keyword>
<protein>
    <recommendedName>
        <fullName evidence="3">Glycosyltransferase family 1 protein</fullName>
    </recommendedName>
</protein>
<dbReference type="Gene3D" id="3.40.50.2000">
    <property type="entry name" value="Glycogen Phosphorylase B"/>
    <property type="match status" value="2"/>
</dbReference>
<sequence length="416" mass="48740">MEKILFFTSNYYPVAGANGICSDEIMQELIARGFEVHLICYGDYNLQKEEIINGVFVYRIGMTLFHDLNVFSSNIQNFRLSEILRSIAFFMKRTKLLIYLPIYPVTSLYTIYKFYRQALKLHKRNDFKIVISSFNPIEGLISGHLLKKKFNNIKYVMYVLDSLSNTGSGKYLNSNLLQKIGWNWEKRFYSIADKILLMKSHENFHKMNRYDKFRNKMEFVDIPLLTNRFNTKLNNQEASKSIKIIYTGGLDSNRRNPQSALEIFGKLIKQNIQLDFYSRGDCESLIKEFEKKTSGKIARRGLISHEDSLVKIRESNFLLSIGNSNSDMIPSKIFEYMASGKPIIHFYKFEGDSSNPYLKKYPLALLINENDDEKTNLMKIDKFMKANWNNRVEYDAIKEIFKRNTPEYTVDKILSN</sequence>
<dbReference type="AlphaFoldDB" id="A0A3N4GD23"/>
<evidence type="ECO:0000313" key="2">
    <source>
        <dbReference type="Proteomes" id="UP000273977"/>
    </source>
</evidence>
<comment type="caution">
    <text evidence="1">The sequence shown here is derived from an EMBL/GenBank/DDBJ whole genome shotgun (WGS) entry which is preliminary data.</text>
</comment>
<proteinExistence type="predicted"/>